<feature type="binding site" evidence="6">
    <location>
        <position position="101"/>
    </location>
    <ligand>
        <name>S-adenosyl-L-methionine</name>
        <dbReference type="ChEBI" id="CHEBI:59789"/>
    </ligand>
</feature>
<dbReference type="GO" id="GO:0005737">
    <property type="term" value="C:cytoplasm"/>
    <property type="evidence" value="ECO:0007669"/>
    <property type="project" value="UniProtKB-SubCell"/>
</dbReference>
<dbReference type="InterPro" id="IPR023397">
    <property type="entry name" value="SAM-dep_MeTrfase_MraW_recog"/>
</dbReference>
<dbReference type="Gene3D" id="3.40.50.150">
    <property type="entry name" value="Vaccinia Virus protein VP39"/>
    <property type="match status" value="1"/>
</dbReference>
<dbReference type="InterPro" id="IPR029063">
    <property type="entry name" value="SAM-dependent_MTases_sf"/>
</dbReference>
<dbReference type="GO" id="GO:0070475">
    <property type="term" value="P:rRNA base methylation"/>
    <property type="evidence" value="ECO:0007669"/>
    <property type="project" value="UniProtKB-UniRule"/>
</dbReference>
<dbReference type="HAMAP" id="MF_01007">
    <property type="entry name" value="16SrRNA_methyltr_H"/>
    <property type="match status" value="1"/>
</dbReference>
<keyword evidence="4 6" id="KW-0808">Transferase</keyword>
<evidence type="ECO:0000256" key="2">
    <source>
        <dbReference type="ARBA" id="ARBA00022552"/>
    </source>
</evidence>
<feature type="binding site" evidence="6">
    <location>
        <position position="108"/>
    </location>
    <ligand>
        <name>S-adenosyl-L-methionine</name>
        <dbReference type="ChEBI" id="CHEBI:59789"/>
    </ligand>
</feature>
<evidence type="ECO:0000256" key="6">
    <source>
        <dbReference type="HAMAP-Rule" id="MF_01007"/>
    </source>
</evidence>
<dbReference type="EC" id="2.1.1.199" evidence="6"/>
<accession>A0A2G6MTB4</accession>
<sequence>MAFQHTSVMPNQVLAYQNLKPADICVDCTLGGCGHALATLRAIGSGGLLIGIDQDMDAIANARRVLQPFEDNVRLYHNNFSDLPGILKDAGIHAVNSILIDLGFSLNQLTQSKRGFSFNKEEPLDMRMDMRNSLTAHQVVNTYSEKQLVDIFFTYGEERFSRRIARAITEKRICAPIATSLELARVIENAVPAHARAKQKIHPATRVFQALRIVVNRELERLEAFMQAVPSMLLKDGRISIISFHSLEDRIVKQRLRAFENGCTCPRQFPKCICGFVKQMKSITRKPVTAEVDELEANPMARSAKLRVAQRV</sequence>
<feature type="binding site" evidence="6">
    <location>
        <begin position="33"/>
        <end position="35"/>
    </location>
    <ligand>
        <name>S-adenosyl-L-methionine</name>
        <dbReference type="ChEBI" id="CHEBI:59789"/>
    </ligand>
</feature>
<dbReference type="EMBL" id="PDTI01000014">
    <property type="protein sequence ID" value="PIE63180.1"/>
    <property type="molecule type" value="Genomic_DNA"/>
</dbReference>
<keyword evidence="3 6" id="KW-0489">Methyltransferase</keyword>
<reference evidence="7 8" key="1">
    <citation type="submission" date="2017-10" db="EMBL/GenBank/DDBJ databases">
        <title>Novel microbial diversity and functional potential in the marine mammal oral microbiome.</title>
        <authorList>
            <person name="Dudek N.K."/>
            <person name="Sun C.L."/>
            <person name="Burstein D."/>
            <person name="Kantor R.S."/>
            <person name="Aliaga Goltsman D.S."/>
            <person name="Bik E.M."/>
            <person name="Thomas B.C."/>
            <person name="Banfield J.F."/>
            <person name="Relman D.A."/>
        </authorList>
    </citation>
    <scope>NUCLEOTIDE SEQUENCE [LARGE SCALE GENOMIC DNA]</scope>
    <source>
        <strain evidence="7">DOLJORAL78_47_202</strain>
    </source>
</reference>
<name>A0A2G6MTB4_9BACT</name>
<dbReference type="Gene3D" id="1.10.150.170">
    <property type="entry name" value="Putative methyltransferase TM0872, insert domain"/>
    <property type="match status" value="1"/>
</dbReference>
<dbReference type="NCBIfam" id="TIGR00006">
    <property type="entry name" value="16S rRNA (cytosine(1402)-N(4))-methyltransferase RsmH"/>
    <property type="match status" value="1"/>
</dbReference>
<evidence type="ECO:0000256" key="3">
    <source>
        <dbReference type="ARBA" id="ARBA00022603"/>
    </source>
</evidence>
<feature type="binding site" evidence="6">
    <location>
        <position position="80"/>
    </location>
    <ligand>
        <name>S-adenosyl-L-methionine</name>
        <dbReference type="ChEBI" id="CHEBI:59789"/>
    </ligand>
</feature>
<dbReference type="GO" id="GO:0071424">
    <property type="term" value="F:rRNA (cytosine-N4-)-methyltransferase activity"/>
    <property type="evidence" value="ECO:0007669"/>
    <property type="project" value="UniProtKB-UniRule"/>
</dbReference>
<comment type="catalytic activity">
    <reaction evidence="6">
        <text>cytidine(1402) in 16S rRNA + S-adenosyl-L-methionine = N(4)-methylcytidine(1402) in 16S rRNA + S-adenosyl-L-homocysteine + H(+)</text>
        <dbReference type="Rhea" id="RHEA:42928"/>
        <dbReference type="Rhea" id="RHEA-COMP:10286"/>
        <dbReference type="Rhea" id="RHEA-COMP:10287"/>
        <dbReference type="ChEBI" id="CHEBI:15378"/>
        <dbReference type="ChEBI" id="CHEBI:57856"/>
        <dbReference type="ChEBI" id="CHEBI:59789"/>
        <dbReference type="ChEBI" id="CHEBI:74506"/>
        <dbReference type="ChEBI" id="CHEBI:82748"/>
        <dbReference type="EC" id="2.1.1.199"/>
    </reaction>
</comment>
<dbReference type="PANTHER" id="PTHR11265">
    <property type="entry name" value="S-ADENOSYL-METHYLTRANSFERASE MRAW"/>
    <property type="match status" value="1"/>
</dbReference>
<protein>
    <recommendedName>
        <fullName evidence="6">Ribosomal RNA small subunit methyltransferase H</fullName>
        <ecNumber evidence="6">2.1.1.199</ecNumber>
    </recommendedName>
    <alternativeName>
        <fullName evidence="6">16S rRNA m(4)C1402 methyltransferase</fullName>
    </alternativeName>
    <alternativeName>
        <fullName evidence="6">rRNA (cytosine-N(4)-)-methyltransferase RsmH</fullName>
    </alternativeName>
</protein>
<dbReference type="SUPFAM" id="SSF81799">
    <property type="entry name" value="Putative methyltransferase TM0872, insert domain"/>
    <property type="match status" value="1"/>
</dbReference>
<dbReference type="Proteomes" id="UP000231203">
    <property type="component" value="Unassembled WGS sequence"/>
</dbReference>
<dbReference type="PIRSF" id="PIRSF004486">
    <property type="entry name" value="MraW"/>
    <property type="match status" value="1"/>
</dbReference>
<evidence type="ECO:0000313" key="7">
    <source>
        <dbReference type="EMBL" id="PIE63180.1"/>
    </source>
</evidence>
<proteinExistence type="inferred from homology"/>
<evidence type="ECO:0000256" key="1">
    <source>
        <dbReference type="ARBA" id="ARBA00010396"/>
    </source>
</evidence>
<dbReference type="Pfam" id="PF01795">
    <property type="entry name" value="Methyltransf_5"/>
    <property type="match status" value="1"/>
</dbReference>
<comment type="caution">
    <text evidence="7">The sequence shown here is derived from an EMBL/GenBank/DDBJ whole genome shotgun (WGS) entry which is preliminary data.</text>
</comment>
<organism evidence="7 8">
    <name type="scientific">Desulfobacter postgatei</name>
    <dbReference type="NCBI Taxonomy" id="2293"/>
    <lineage>
        <taxon>Bacteria</taxon>
        <taxon>Pseudomonadati</taxon>
        <taxon>Thermodesulfobacteriota</taxon>
        <taxon>Desulfobacteria</taxon>
        <taxon>Desulfobacterales</taxon>
        <taxon>Desulfobacteraceae</taxon>
        <taxon>Desulfobacter</taxon>
    </lineage>
</organism>
<keyword evidence="5 6" id="KW-0949">S-adenosyl-L-methionine</keyword>
<dbReference type="InterPro" id="IPR002903">
    <property type="entry name" value="RsmH"/>
</dbReference>
<evidence type="ECO:0000313" key="8">
    <source>
        <dbReference type="Proteomes" id="UP000231203"/>
    </source>
</evidence>
<gene>
    <name evidence="6" type="primary">rsmH</name>
    <name evidence="7" type="ORF">CSA25_01615</name>
</gene>
<dbReference type="FunFam" id="1.10.150.170:FF:000003">
    <property type="entry name" value="Ribosomal RNA small subunit methyltransferase H"/>
    <property type="match status" value="1"/>
</dbReference>
<dbReference type="SUPFAM" id="SSF53335">
    <property type="entry name" value="S-adenosyl-L-methionine-dependent methyltransferases"/>
    <property type="match status" value="1"/>
</dbReference>
<comment type="subcellular location">
    <subcellularLocation>
        <location evidence="6">Cytoplasm</location>
    </subcellularLocation>
</comment>
<feature type="binding site" evidence="6">
    <location>
        <position position="53"/>
    </location>
    <ligand>
        <name>S-adenosyl-L-methionine</name>
        <dbReference type="ChEBI" id="CHEBI:59789"/>
    </ligand>
</feature>
<comment type="function">
    <text evidence="6">Specifically methylates the N4 position of cytidine in position 1402 (C1402) of 16S rRNA.</text>
</comment>
<evidence type="ECO:0000256" key="5">
    <source>
        <dbReference type="ARBA" id="ARBA00022691"/>
    </source>
</evidence>
<evidence type="ECO:0000256" key="4">
    <source>
        <dbReference type="ARBA" id="ARBA00022679"/>
    </source>
</evidence>
<keyword evidence="6" id="KW-0963">Cytoplasm</keyword>
<dbReference type="PANTHER" id="PTHR11265:SF0">
    <property type="entry name" value="12S RRNA N4-METHYLCYTIDINE METHYLTRANSFERASE"/>
    <property type="match status" value="1"/>
</dbReference>
<dbReference type="AlphaFoldDB" id="A0A2G6MTB4"/>
<comment type="similarity">
    <text evidence="1 6">Belongs to the methyltransferase superfamily. RsmH family.</text>
</comment>
<keyword evidence="2 6" id="KW-0698">rRNA processing</keyword>